<organism evidence="2 3">
    <name type="scientific">Nocardioides marinquilinus</name>
    <dbReference type="NCBI Taxonomy" id="1210400"/>
    <lineage>
        <taxon>Bacteria</taxon>
        <taxon>Bacillati</taxon>
        <taxon>Actinomycetota</taxon>
        <taxon>Actinomycetes</taxon>
        <taxon>Propionibacteriales</taxon>
        <taxon>Nocardioidaceae</taxon>
        <taxon>Nocardioides</taxon>
    </lineage>
</organism>
<comment type="caution">
    <text evidence="2">The sequence shown here is derived from an EMBL/GenBank/DDBJ whole genome shotgun (WGS) entry which is preliminary data.</text>
</comment>
<evidence type="ECO:0000313" key="2">
    <source>
        <dbReference type="EMBL" id="GAA5141147.1"/>
    </source>
</evidence>
<feature type="transmembrane region" description="Helical" evidence="1">
    <location>
        <begin position="39"/>
        <end position="55"/>
    </location>
</feature>
<evidence type="ECO:0000313" key="3">
    <source>
        <dbReference type="Proteomes" id="UP001500221"/>
    </source>
</evidence>
<accession>A0ABP9P8T9</accession>
<feature type="transmembrane region" description="Helical" evidence="1">
    <location>
        <begin position="125"/>
        <end position="143"/>
    </location>
</feature>
<dbReference type="Proteomes" id="UP001500221">
    <property type="component" value="Unassembled WGS sequence"/>
</dbReference>
<evidence type="ECO:0008006" key="4">
    <source>
        <dbReference type="Google" id="ProtNLM"/>
    </source>
</evidence>
<keyword evidence="1" id="KW-0812">Transmembrane</keyword>
<dbReference type="RefSeq" id="WP_345453566.1">
    <property type="nucleotide sequence ID" value="NZ_BAABKG010000001.1"/>
</dbReference>
<gene>
    <name evidence="2" type="ORF">GCM10023340_02360</name>
</gene>
<feature type="transmembrane region" description="Helical" evidence="1">
    <location>
        <begin position="61"/>
        <end position="80"/>
    </location>
</feature>
<protein>
    <recommendedName>
        <fullName evidence="4">DUF2530 domain-containing protein</fullName>
    </recommendedName>
</protein>
<name>A0ABP9P8T9_9ACTN</name>
<sequence length="159" mass="17816">MESERDMLETPDRDEIAAALREDERAAAAPWIDYPPTPAWYPVAGGLWFGAWAWIITADQWWSTLLLIPMVLLLGVYVGWYRRRRGTTPRWTGAPREINRALWVFAGIAAALVVGGLLLDLLVGRWPMIAWVAVGVAAGLALYERRYAVAARQARARLA</sequence>
<feature type="transmembrane region" description="Helical" evidence="1">
    <location>
        <begin position="101"/>
        <end position="119"/>
    </location>
</feature>
<evidence type="ECO:0000256" key="1">
    <source>
        <dbReference type="SAM" id="Phobius"/>
    </source>
</evidence>
<proteinExistence type="predicted"/>
<reference evidence="3" key="1">
    <citation type="journal article" date="2019" name="Int. J. Syst. Evol. Microbiol.">
        <title>The Global Catalogue of Microorganisms (GCM) 10K type strain sequencing project: providing services to taxonomists for standard genome sequencing and annotation.</title>
        <authorList>
            <consortium name="The Broad Institute Genomics Platform"/>
            <consortium name="The Broad Institute Genome Sequencing Center for Infectious Disease"/>
            <person name="Wu L."/>
            <person name="Ma J."/>
        </authorList>
    </citation>
    <scope>NUCLEOTIDE SEQUENCE [LARGE SCALE GENOMIC DNA]</scope>
    <source>
        <strain evidence="3">JCM 18459</strain>
    </source>
</reference>
<dbReference type="EMBL" id="BAABKG010000001">
    <property type="protein sequence ID" value="GAA5141147.1"/>
    <property type="molecule type" value="Genomic_DNA"/>
</dbReference>
<keyword evidence="1" id="KW-1133">Transmembrane helix</keyword>
<keyword evidence="1" id="KW-0472">Membrane</keyword>
<keyword evidence="3" id="KW-1185">Reference proteome</keyword>